<accession>A0A450WXL7</accession>
<reference evidence="1" key="1">
    <citation type="submission" date="2019-02" db="EMBL/GenBank/DDBJ databases">
        <authorList>
            <person name="Gruber-Vodicka R. H."/>
            <person name="Seah K. B. B."/>
        </authorList>
    </citation>
    <scope>NUCLEOTIDE SEQUENCE</scope>
    <source>
        <strain evidence="1">BECK_BY7</strain>
    </source>
</reference>
<proteinExistence type="predicted"/>
<protein>
    <submittedName>
        <fullName evidence="1">Uncharacterized protein</fullName>
    </submittedName>
</protein>
<sequence>MKDDYSFRCPNCMARTPIDVAIAHEEARDAVLAAFGLSGNLGWVTLRYLGLFRTGTGRLSFRTITKRLEEITPDIRAGRIDRKGREYPAPTEAWIWAMEKMLEYRDAGRLELPMKNHGYLYEIISGYRRTAMVTASEATSTPRPAGGAPSKTMEGIAALERLRHGR</sequence>
<evidence type="ECO:0000313" key="1">
    <source>
        <dbReference type="EMBL" id="VFK21770.1"/>
    </source>
</evidence>
<dbReference type="AlphaFoldDB" id="A0A450WXL7"/>
<organism evidence="1">
    <name type="scientific">Candidatus Kentrum sp. LFY</name>
    <dbReference type="NCBI Taxonomy" id="2126342"/>
    <lineage>
        <taxon>Bacteria</taxon>
        <taxon>Pseudomonadati</taxon>
        <taxon>Pseudomonadota</taxon>
        <taxon>Gammaproteobacteria</taxon>
        <taxon>Candidatus Kentrum</taxon>
    </lineage>
</organism>
<gene>
    <name evidence="1" type="ORF">BECKLFY1418C_GA0070996_110220</name>
</gene>
<dbReference type="EMBL" id="CAADFN010000102">
    <property type="protein sequence ID" value="VFK21770.1"/>
    <property type="molecule type" value="Genomic_DNA"/>
</dbReference>
<name>A0A450WXL7_9GAMM</name>